<sequence length="171" mass="18942">MVTSTFSQYDRLRGNADPPVPGRLNRVAFSIHQGRPGQHTHETSIEVLWGPLRDIPIASRVHGRLLAGASERAEDQSWHSRLRIWKGLKKNRPDVADLEIARGKLHRAEGGDTSPPVKDAQTQPSSHRENLQTHSLRSRMENGQTPAEGANNVVPDLALGEPAEETQDMSQ</sequence>
<organism evidence="2 3">
    <name type="scientific">Didymella rabiei</name>
    <name type="common">Chickpea ascochyta blight fungus</name>
    <name type="synonym">Mycosphaerella rabiei</name>
    <dbReference type="NCBI Taxonomy" id="5454"/>
    <lineage>
        <taxon>Eukaryota</taxon>
        <taxon>Fungi</taxon>
        <taxon>Dikarya</taxon>
        <taxon>Ascomycota</taxon>
        <taxon>Pezizomycotina</taxon>
        <taxon>Dothideomycetes</taxon>
        <taxon>Pleosporomycetidae</taxon>
        <taxon>Pleosporales</taxon>
        <taxon>Pleosporineae</taxon>
        <taxon>Didymellaceae</taxon>
        <taxon>Ascochyta</taxon>
    </lineage>
</organism>
<dbReference type="EMBL" id="JYNV01000274">
    <property type="protein sequence ID" value="KZM20609.1"/>
    <property type="molecule type" value="Genomic_DNA"/>
</dbReference>
<dbReference type="AlphaFoldDB" id="A0A162ZHV8"/>
<feature type="region of interest" description="Disordered" evidence="1">
    <location>
        <begin position="1"/>
        <end position="22"/>
    </location>
</feature>
<feature type="compositionally biased region" description="Acidic residues" evidence="1">
    <location>
        <begin position="162"/>
        <end position="171"/>
    </location>
</feature>
<keyword evidence="3" id="KW-1185">Reference proteome</keyword>
<accession>A0A162ZHV8</accession>
<protein>
    <submittedName>
        <fullName evidence="2">Uncharacterized protein</fullName>
    </submittedName>
</protein>
<comment type="caution">
    <text evidence="2">The sequence shown here is derived from an EMBL/GenBank/DDBJ whole genome shotgun (WGS) entry which is preliminary data.</text>
</comment>
<gene>
    <name evidence="2" type="ORF">ST47_g8215</name>
</gene>
<reference evidence="2 3" key="1">
    <citation type="journal article" date="2016" name="Sci. Rep.">
        <title>Draft genome sequencing and secretome analysis of fungal phytopathogen Ascochyta rabiei provides insight into the necrotrophic effector repertoire.</title>
        <authorList>
            <person name="Verma S."/>
            <person name="Gazara R.K."/>
            <person name="Nizam S."/>
            <person name="Parween S."/>
            <person name="Chattopadhyay D."/>
            <person name="Verma P.K."/>
        </authorList>
    </citation>
    <scope>NUCLEOTIDE SEQUENCE [LARGE SCALE GENOMIC DNA]</scope>
    <source>
        <strain evidence="2 3">ArDII</strain>
    </source>
</reference>
<evidence type="ECO:0000256" key="1">
    <source>
        <dbReference type="SAM" id="MobiDB-lite"/>
    </source>
</evidence>
<proteinExistence type="predicted"/>
<dbReference type="Proteomes" id="UP000076837">
    <property type="component" value="Unassembled WGS sequence"/>
</dbReference>
<evidence type="ECO:0000313" key="3">
    <source>
        <dbReference type="Proteomes" id="UP000076837"/>
    </source>
</evidence>
<evidence type="ECO:0000313" key="2">
    <source>
        <dbReference type="EMBL" id="KZM20609.1"/>
    </source>
</evidence>
<name>A0A162ZHV8_DIDRA</name>
<feature type="region of interest" description="Disordered" evidence="1">
    <location>
        <begin position="105"/>
        <end position="171"/>
    </location>
</feature>